<accession>A0A1T3P503</accession>
<name>A0A1T3P503_9ACTN</name>
<evidence type="ECO:0000313" key="2">
    <source>
        <dbReference type="Proteomes" id="UP000190037"/>
    </source>
</evidence>
<dbReference type="RefSeq" id="WP_078978480.1">
    <property type="nucleotide sequence ID" value="NZ_MWQN01000001.1"/>
</dbReference>
<proteinExistence type="predicted"/>
<organism evidence="1 2">
    <name type="scientific">Embleya scabrispora</name>
    <dbReference type="NCBI Taxonomy" id="159449"/>
    <lineage>
        <taxon>Bacteria</taxon>
        <taxon>Bacillati</taxon>
        <taxon>Actinomycetota</taxon>
        <taxon>Actinomycetes</taxon>
        <taxon>Kitasatosporales</taxon>
        <taxon>Streptomycetaceae</taxon>
        <taxon>Embleya</taxon>
    </lineage>
</organism>
<protein>
    <submittedName>
        <fullName evidence="1">Uncharacterized protein</fullName>
    </submittedName>
</protein>
<sequence length="225" mass="24626">MNDTTPSPDGPACAVCGYALHGDQQDRTACRHCETRVDAHLESLPGHYAALADALLPGAHAEGTPVSGTRVPPLPVQLEALNLRAPGGMVTILTEWEDDWRRLYGWAPPGPRGRAEEALDNTVRFLRNNLGWACRQHPAIGEFAHEIGDLVARSKAACGKRSDAKYVGNCPGPDDERPCGARLYADPWMDFIRCRLCRCEWPRSEWIGLGIRMHGGTPPTAKRIA</sequence>
<reference evidence="1 2" key="1">
    <citation type="submission" date="2017-03" db="EMBL/GenBank/DDBJ databases">
        <title>Draft genome sequence of Streptomyces scabrisporus NF3, endophyte isolated from Amphipterygium adstringens.</title>
        <authorList>
            <person name="Vazquez M."/>
            <person name="Ceapa C.D."/>
            <person name="Rodriguez Luna D."/>
            <person name="Sanchez Esquivel S."/>
        </authorList>
    </citation>
    <scope>NUCLEOTIDE SEQUENCE [LARGE SCALE GENOMIC DNA]</scope>
    <source>
        <strain evidence="1 2">NF3</strain>
    </source>
</reference>
<dbReference type="Proteomes" id="UP000190037">
    <property type="component" value="Unassembled WGS sequence"/>
</dbReference>
<comment type="caution">
    <text evidence="1">The sequence shown here is derived from an EMBL/GenBank/DDBJ whole genome shotgun (WGS) entry which is preliminary data.</text>
</comment>
<keyword evidence="2" id="KW-1185">Reference proteome</keyword>
<dbReference type="AlphaFoldDB" id="A0A1T3P503"/>
<dbReference type="OrthoDB" id="4151592at2"/>
<gene>
    <name evidence="1" type="ORF">B4N89_27585</name>
</gene>
<evidence type="ECO:0000313" key="1">
    <source>
        <dbReference type="EMBL" id="OPC84187.1"/>
    </source>
</evidence>
<dbReference type="EMBL" id="MWQN01000001">
    <property type="protein sequence ID" value="OPC84187.1"/>
    <property type="molecule type" value="Genomic_DNA"/>
</dbReference>